<dbReference type="SUPFAM" id="SSF51261">
    <property type="entry name" value="Duplicated hybrid motif"/>
    <property type="match status" value="1"/>
</dbReference>
<feature type="chain" id="PRO_5027030241" evidence="2">
    <location>
        <begin position="21"/>
        <end position="319"/>
    </location>
</feature>
<comment type="caution">
    <text evidence="4">The sequence shown here is derived from an EMBL/GenBank/DDBJ whole genome shotgun (WGS) entry which is preliminary data.</text>
</comment>
<evidence type="ECO:0000313" key="4">
    <source>
        <dbReference type="EMBL" id="MYM54985.1"/>
    </source>
</evidence>
<protein>
    <submittedName>
        <fullName evidence="4">Peptidoglycan DD-metalloendopeptidase family protein</fullName>
    </submittedName>
</protein>
<dbReference type="GO" id="GO:0004222">
    <property type="term" value="F:metalloendopeptidase activity"/>
    <property type="evidence" value="ECO:0007669"/>
    <property type="project" value="TreeGrafter"/>
</dbReference>
<reference evidence="4 5" key="1">
    <citation type="submission" date="2020-01" db="EMBL/GenBank/DDBJ databases">
        <authorList>
            <person name="Chen S."/>
        </authorList>
    </citation>
    <scope>NUCLEOTIDE SEQUENCE [LARGE SCALE GENOMIC DNA]</scope>
    <source>
        <strain evidence="4 5">GS-10</strain>
    </source>
</reference>
<evidence type="ECO:0000313" key="5">
    <source>
        <dbReference type="Proteomes" id="UP000479043"/>
    </source>
</evidence>
<dbReference type="RefSeq" id="WP_160972703.1">
    <property type="nucleotide sequence ID" value="NZ_WWEN01000003.1"/>
</dbReference>
<proteinExistence type="predicted"/>
<dbReference type="PANTHER" id="PTHR21666">
    <property type="entry name" value="PEPTIDASE-RELATED"/>
    <property type="match status" value="1"/>
</dbReference>
<dbReference type="InterPro" id="IPR011055">
    <property type="entry name" value="Dup_hybrid_motif"/>
</dbReference>
<evidence type="ECO:0000256" key="1">
    <source>
        <dbReference type="ARBA" id="ARBA00022729"/>
    </source>
</evidence>
<feature type="domain" description="M23ase beta-sheet core" evidence="3">
    <location>
        <begin position="63"/>
        <end position="177"/>
    </location>
</feature>
<evidence type="ECO:0000256" key="2">
    <source>
        <dbReference type="SAM" id="SignalP"/>
    </source>
</evidence>
<keyword evidence="1 2" id="KW-0732">Signal</keyword>
<dbReference type="EMBL" id="WWEN01000003">
    <property type="protein sequence ID" value="MYM54985.1"/>
    <property type="molecule type" value="Genomic_DNA"/>
</dbReference>
<organism evidence="4 5">
    <name type="scientific">Thalassovita mangrovi</name>
    <dbReference type="NCBI Taxonomy" id="2692236"/>
    <lineage>
        <taxon>Bacteria</taxon>
        <taxon>Pseudomonadati</taxon>
        <taxon>Pseudomonadota</taxon>
        <taxon>Alphaproteobacteria</taxon>
        <taxon>Rhodobacterales</taxon>
        <taxon>Roseobacteraceae</taxon>
        <taxon>Thalassovita</taxon>
    </lineage>
</organism>
<dbReference type="AlphaFoldDB" id="A0A6L8LGV7"/>
<feature type="signal peptide" evidence="2">
    <location>
        <begin position="1"/>
        <end position="20"/>
    </location>
</feature>
<accession>A0A6L8LGV7</accession>
<dbReference type="InterPro" id="IPR050570">
    <property type="entry name" value="Cell_wall_metabolism_enzyme"/>
</dbReference>
<dbReference type="Proteomes" id="UP000479043">
    <property type="component" value="Unassembled WGS sequence"/>
</dbReference>
<dbReference type="Pfam" id="PF01551">
    <property type="entry name" value="Peptidase_M23"/>
    <property type="match status" value="1"/>
</dbReference>
<dbReference type="PANTHER" id="PTHR21666:SF289">
    <property type="entry name" value="L-ALA--D-GLU ENDOPEPTIDASE"/>
    <property type="match status" value="1"/>
</dbReference>
<dbReference type="InterPro" id="IPR016047">
    <property type="entry name" value="M23ase_b-sheet_dom"/>
</dbReference>
<dbReference type="Gene3D" id="2.70.70.10">
    <property type="entry name" value="Glucose Permease (Domain IIA)"/>
    <property type="match status" value="1"/>
</dbReference>
<dbReference type="CDD" id="cd12797">
    <property type="entry name" value="M23_peptidase"/>
    <property type="match status" value="1"/>
</dbReference>
<keyword evidence="5" id="KW-1185">Reference proteome</keyword>
<name>A0A6L8LGV7_9RHOB</name>
<evidence type="ECO:0000259" key="3">
    <source>
        <dbReference type="Pfam" id="PF01551"/>
    </source>
</evidence>
<gene>
    <name evidence="4" type="ORF">GR167_06695</name>
</gene>
<sequence length="319" mass="33897">MKPGPIILALALAATSAAGAPLFQWPVDCTLGDDCYIEDYVDHDADTGEIRDFACGIKTRDAHKGTDIALLSFDEIDTGVTVRAAAFGRVERIRDSMADDRLMRGVTSQNACGNAVLMTHGDGWQTLYCHMKLGAISVKPGDVLQPGDPLGLVGLSGQTNHPHLHFQVIKDGKIIDPFDASAEAGESCGDPVETLWADPAEYDRTGLLTAGFADKVPSMQAVRSGAARLEDAKADAPLVVYTLAGDAEPGDLLTLWATGPQGEVFRQQIPLDDPQRAVMRAIGRKAPAGGWPKGAYQGEALLSRDGAVIAHRFAHVTVE</sequence>